<keyword evidence="3" id="KW-0732">Signal</keyword>
<keyword evidence="5" id="KW-1185">Reference proteome</keyword>
<dbReference type="STRING" id="1743168.A8O14_07300"/>
<name>A0A191UFU5_9BURK</name>
<evidence type="ECO:0000256" key="3">
    <source>
        <dbReference type="ARBA" id="ARBA00022729"/>
    </source>
</evidence>
<dbReference type="Proteomes" id="UP000078463">
    <property type="component" value="Chromosome"/>
</dbReference>
<evidence type="ECO:0000313" key="4">
    <source>
        <dbReference type="EMBL" id="ANI99889.1"/>
    </source>
</evidence>
<dbReference type="InterPro" id="IPR006311">
    <property type="entry name" value="TAT_signal"/>
</dbReference>
<organism evidence="4 5">
    <name type="scientific">Polynucleobacter wuianus</name>
    <dbReference type="NCBI Taxonomy" id="1743168"/>
    <lineage>
        <taxon>Bacteria</taxon>
        <taxon>Pseudomonadati</taxon>
        <taxon>Pseudomonadota</taxon>
        <taxon>Betaproteobacteria</taxon>
        <taxon>Burkholderiales</taxon>
        <taxon>Burkholderiaceae</taxon>
        <taxon>Polynucleobacter</taxon>
    </lineage>
</organism>
<dbReference type="PANTHER" id="PTHR33376">
    <property type="match status" value="1"/>
</dbReference>
<evidence type="ECO:0000256" key="2">
    <source>
        <dbReference type="ARBA" id="ARBA00022448"/>
    </source>
</evidence>
<dbReference type="GO" id="GO:0055085">
    <property type="term" value="P:transmembrane transport"/>
    <property type="evidence" value="ECO:0007669"/>
    <property type="project" value="InterPro"/>
</dbReference>
<dbReference type="NCBIfam" id="NF037995">
    <property type="entry name" value="TRAP_S1"/>
    <property type="match status" value="1"/>
</dbReference>
<comment type="similarity">
    <text evidence="1">Belongs to the bacterial solute-binding protein 7 family.</text>
</comment>
<protein>
    <submittedName>
        <fullName evidence="4">C4-dicarboxylate ABC transporter</fullName>
    </submittedName>
</protein>
<dbReference type="PANTHER" id="PTHR33376:SF7">
    <property type="entry name" value="C4-DICARBOXYLATE-BINDING PROTEIN DCTB"/>
    <property type="match status" value="1"/>
</dbReference>
<dbReference type="RefSeq" id="WP_068948897.1">
    <property type="nucleotide sequence ID" value="NZ_CP015922.1"/>
</dbReference>
<dbReference type="KEGG" id="pwu:A8O14_07300"/>
<sequence>MSNEFNSGSGTSKPNVLRRQLLAGSAALPLAGVMGYSPLASAQGATKTLNISHQFPGGTIQAGDFRDRLCRKFAESVEARTKGALKFQIYPGSSLMKTNAQFSAMRKGALDISLFPMPYAGGEVPEVNIGLMPALVTSYEQAAKWKTAEVGRMLTKTLDDKGIVILSWVWQAGGVASRSKPIVLPEDVKGMKIRGGSREFDLMLKAAGASVISLPSNEIYAAMQTGAMDAAYTSSTSFMSFKLEELAKAFTSARQKSYWFMLEPLMMSKQIFEALPKDQRDALMAAGAEMEKFGLEQAKDDDKTAALAYARAGSKVTDIDAAIVDKWRVIARDSAWKDYAEKSESCAALLKAAEKVT</sequence>
<dbReference type="Pfam" id="PF03480">
    <property type="entry name" value="DctP"/>
    <property type="match status" value="1"/>
</dbReference>
<dbReference type="AlphaFoldDB" id="A0A191UFU5"/>
<dbReference type="PROSITE" id="PS51318">
    <property type="entry name" value="TAT"/>
    <property type="match status" value="1"/>
</dbReference>
<accession>A0A191UFU5</accession>
<gene>
    <name evidence="4" type="ORF">A8O14_07300</name>
</gene>
<dbReference type="GO" id="GO:0015740">
    <property type="term" value="P:C4-dicarboxylate transport"/>
    <property type="evidence" value="ECO:0007669"/>
    <property type="project" value="TreeGrafter"/>
</dbReference>
<dbReference type="EMBL" id="CP015922">
    <property type="protein sequence ID" value="ANI99889.1"/>
    <property type="molecule type" value="Genomic_DNA"/>
</dbReference>
<dbReference type="Gene3D" id="3.40.190.170">
    <property type="entry name" value="Bacterial extracellular solute-binding protein, family 7"/>
    <property type="match status" value="1"/>
</dbReference>
<evidence type="ECO:0000313" key="5">
    <source>
        <dbReference type="Proteomes" id="UP000078463"/>
    </source>
</evidence>
<proteinExistence type="inferred from homology"/>
<evidence type="ECO:0000256" key="1">
    <source>
        <dbReference type="ARBA" id="ARBA00009023"/>
    </source>
</evidence>
<dbReference type="InterPro" id="IPR018389">
    <property type="entry name" value="DctP_fam"/>
</dbReference>
<keyword evidence="2" id="KW-0813">Transport</keyword>
<dbReference type="InterPro" id="IPR038404">
    <property type="entry name" value="TRAP_DctP_sf"/>
</dbReference>
<reference evidence="5" key="1">
    <citation type="submission" date="2016-05" db="EMBL/GenBank/DDBJ databases">
        <title>Polynucleobacter sp. QLW-P1FAT50C-4 genome.</title>
        <authorList>
            <person name="Hahn M.W."/>
        </authorList>
    </citation>
    <scope>NUCLEOTIDE SEQUENCE [LARGE SCALE GENOMIC DNA]</scope>
    <source>
        <strain evidence="5">QLW-P1FAT50C-4</strain>
    </source>
</reference>